<evidence type="ECO:0008006" key="4">
    <source>
        <dbReference type="Google" id="ProtNLM"/>
    </source>
</evidence>
<feature type="transmembrane region" description="Helical" evidence="1">
    <location>
        <begin position="149"/>
        <end position="178"/>
    </location>
</feature>
<accession>A0A1D3L146</accession>
<keyword evidence="1" id="KW-0812">Transmembrane</keyword>
<reference evidence="2 3" key="1">
    <citation type="submission" date="2016-08" db="EMBL/GenBank/DDBJ databases">
        <authorList>
            <person name="Seilhamer J.J."/>
        </authorList>
    </citation>
    <scope>NUCLEOTIDE SEQUENCE [LARGE SCALE GENOMIC DNA]</scope>
    <source>
        <strain evidence="2">Buetzberg</strain>
    </source>
</reference>
<proteinExistence type="predicted"/>
<keyword evidence="1" id="KW-0472">Membrane</keyword>
<keyword evidence="1" id="KW-1133">Transmembrane helix</keyword>
<dbReference type="OrthoDB" id="107590at2157"/>
<dbReference type="RefSeq" id="WP_071906563.1">
    <property type="nucleotide sequence ID" value="NZ_LT607756.1"/>
</dbReference>
<dbReference type="AlphaFoldDB" id="A0A1D3L146"/>
<organism evidence="2 3">
    <name type="scientific">Methanobacterium congolense</name>
    <dbReference type="NCBI Taxonomy" id="118062"/>
    <lineage>
        <taxon>Archaea</taxon>
        <taxon>Methanobacteriati</taxon>
        <taxon>Methanobacteriota</taxon>
        <taxon>Methanomada group</taxon>
        <taxon>Methanobacteria</taxon>
        <taxon>Methanobacteriales</taxon>
        <taxon>Methanobacteriaceae</taxon>
        <taxon>Methanobacterium</taxon>
    </lineage>
</organism>
<feature type="transmembrane region" description="Helical" evidence="1">
    <location>
        <begin position="100"/>
        <end position="122"/>
    </location>
</feature>
<dbReference type="InterPro" id="IPR025098">
    <property type="entry name" value="DUF4013"/>
</dbReference>
<sequence>MNVNRNVIDSLWYPIKNLLKLILLGIILIIPVVNFIGLGYYLRIIKSTLAGSGKLPGFERVGELFIDGIKVLVVSIIYAIVPLIFYALSQAFPGSTTLPLLATSFALIISIFAYIGIANMAYHDSELGAAFKYGEILGRIAKIGWRRYIIWWIVMTLIITVAGSIIGIVGGILLFWVLGLPVVLLGYSYLIIFQARSIALTFAS</sequence>
<dbReference type="KEGG" id="mcub:MCBB_0827"/>
<protein>
    <recommendedName>
        <fullName evidence="4">DUF4013 domain-containing protein</fullName>
    </recommendedName>
</protein>
<gene>
    <name evidence="2" type="ORF">MCBB_0827</name>
</gene>
<feature type="transmembrane region" description="Helical" evidence="1">
    <location>
        <begin position="64"/>
        <end position="88"/>
    </location>
</feature>
<dbReference type="Proteomes" id="UP000094707">
    <property type="component" value="Chromosome I"/>
</dbReference>
<dbReference type="EMBL" id="LT607756">
    <property type="protein sequence ID" value="SCG85392.1"/>
    <property type="molecule type" value="Genomic_DNA"/>
</dbReference>
<evidence type="ECO:0000313" key="3">
    <source>
        <dbReference type="Proteomes" id="UP000094707"/>
    </source>
</evidence>
<dbReference type="PATRIC" id="fig|129848.4.peg.830"/>
<feature type="transmembrane region" description="Helical" evidence="1">
    <location>
        <begin position="21"/>
        <end position="43"/>
    </location>
</feature>
<dbReference type="Pfam" id="PF13197">
    <property type="entry name" value="DUF4013"/>
    <property type="match status" value="1"/>
</dbReference>
<evidence type="ECO:0000256" key="1">
    <source>
        <dbReference type="SAM" id="Phobius"/>
    </source>
</evidence>
<dbReference type="STRING" id="118062.MCBB_0827"/>
<name>A0A1D3L146_9EURY</name>
<dbReference type="GeneID" id="30411677"/>
<evidence type="ECO:0000313" key="2">
    <source>
        <dbReference type="EMBL" id="SCG85392.1"/>
    </source>
</evidence>
<keyword evidence="3" id="KW-1185">Reference proteome</keyword>